<dbReference type="SUPFAM" id="SSF52047">
    <property type="entry name" value="RNI-like"/>
    <property type="match status" value="1"/>
</dbReference>
<evidence type="ECO:0000256" key="3">
    <source>
        <dbReference type="ARBA" id="ARBA00022737"/>
    </source>
</evidence>
<proteinExistence type="predicted"/>
<feature type="chain" id="PRO_5013207040" evidence="4">
    <location>
        <begin position="24"/>
        <end position="769"/>
    </location>
</feature>
<evidence type="ECO:0000256" key="4">
    <source>
        <dbReference type="SAM" id="SignalP"/>
    </source>
</evidence>
<keyword evidence="5" id="KW-0675">Receptor</keyword>
<comment type="caution">
    <text evidence="5">The sequence shown here is derived from an EMBL/GenBank/DDBJ whole genome shotgun (WGS) entry which is preliminary data.</text>
</comment>
<dbReference type="InterPro" id="IPR001611">
    <property type="entry name" value="Leu-rich_rpt"/>
</dbReference>
<dbReference type="PANTHER" id="PTHR24373:SF398">
    <property type="entry name" value="LEUCINE-RICH REPEAT-CONTAINING G-PROTEIN COUPLED RECEPTOR 6"/>
    <property type="match status" value="1"/>
</dbReference>
<dbReference type="EMBL" id="MTYJ01000050">
    <property type="protein sequence ID" value="OQV18370.1"/>
    <property type="molecule type" value="Genomic_DNA"/>
</dbReference>
<dbReference type="PROSITE" id="PS51450">
    <property type="entry name" value="LRR"/>
    <property type="match status" value="4"/>
</dbReference>
<dbReference type="AlphaFoldDB" id="A0A1W0WT63"/>
<protein>
    <submittedName>
        <fullName evidence="5">Leucine-rich repeat-containing G-protein coupled receptor 5</fullName>
    </submittedName>
</protein>
<dbReference type="InterPro" id="IPR032675">
    <property type="entry name" value="LRR_dom_sf"/>
</dbReference>
<dbReference type="PANTHER" id="PTHR24373">
    <property type="entry name" value="SLIT RELATED LEUCINE-RICH REPEAT NEURONAL PROTEIN"/>
    <property type="match status" value="1"/>
</dbReference>
<evidence type="ECO:0000256" key="2">
    <source>
        <dbReference type="ARBA" id="ARBA00022729"/>
    </source>
</evidence>
<dbReference type="Pfam" id="PF13855">
    <property type="entry name" value="LRR_8"/>
    <property type="match status" value="2"/>
</dbReference>
<feature type="signal peptide" evidence="4">
    <location>
        <begin position="1"/>
        <end position="23"/>
    </location>
</feature>
<sequence length="769" mass="86722">MLHTKLLAVALTWLSLSPHWTEGKCSRLPSGYCWVNCLQEIFDVICNGVTSEMIRTDIGVFTDTPQQLRLYIWSSPAITRLSADVFRLVRTQLLTIDLQDVTSLDTFPELQNVVNLQRLTIWNSPRLYTLPLELLPQGLNRLELNMVGISHFDNDFGNLVTLPNVTMFSIRNITLRYWQKNFLDTFPKISRLEISDCRVDITEASLGGKAVAKVQTITSLRLYHNVFFPETRINSIKFFGTLIESLVVRAGATVDIGMNDLTVTDDGLERIRGFKGSRQFQMPGNALVAQRNKIDSMLDGYDYLEELDMSRTKLVAVRGMFSRLPRLRKLKLDHNNLQNISTVDIFENSYATNLSHLDLAYNEIEFLPPSDTLVRIAPQVTHLNLEGNRLRFLSNTSARLESQLATMSAFSNLLTLIISSNGLSEFNGIYLSNLVSLQVLDVSCNPITQLSRETFLGLPQQLVDIDLSMCIQPPKVAPWIEMDAFTTLPAITKLRLNSGSYKKWIFRTMKFSAAVTKSLQELYLEDNLISYLQEDSIPNLPNLQVLSLNRNFLQSIGQRIFTRVPNLKRLYLRSNRIGTISQDTFSMSSGQLQKLQHLDLSDNGLYQISPGAFDALPSLMSLMIGFNPTEVQNIFETGGKNLTYLGIQGYNRSCLSPQFFAALPVLRWVLPDVYNLVLVNPDDLSKADPALNSLLQVCQYGVDEPDHEPYPAQPGLKNYVSVTIHDTDAGTQVEYPMIAAFLPLNYCPVDDYVNKLGNTICTTAETMDQ</sequence>
<dbReference type="GO" id="GO:0005615">
    <property type="term" value="C:extracellular space"/>
    <property type="evidence" value="ECO:0007669"/>
    <property type="project" value="TreeGrafter"/>
</dbReference>
<dbReference type="SUPFAM" id="SSF52058">
    <property type="entry name" value="L domain-like"/>
    <property type="match status" value="1"/>
</dbReference>
<dbReference type="InterPro" id="IPR050328">
    <property type="entry name" value="Dev_Immune_Receptor"/>
</dbReference>
<evidence type="ECO:0000313" key="5">
    <source>
        <dbReference type="EMBL" id="OQV18370.1"/>
    </source>
</evidence>
<accession>A0A1W0WT63</accession>
<evidence type="ECO:0000256" key="1">
    <source>
        <dbReference type="ARBA" id="ARBA00022614"/>
    </source>
</evidence>
<keyword evidence="1" id="KW-0433">Leucine-rich repeat</keyword>
<dbReference type="Gene3D" id="3.80.10.10">
    <property type="entry name" value="Ribonuclease Inhibitor"/>
    <property type="match status" value="3"/>
</dbReference>
<keyword evidence="6" id="KW-1185">Reference proteome</keyword>
<name>A0A1W0WT63_HYPEX</name>
<reference evidence="6" key="1">
    <citation type="submission" date="2017-01" db="EMBL/GenBank/DDBJ databases">
        <title>Comparative genomics of anhydrobiosis in the tardigrade Hypsibius dujardini.</title>
        <authorList>
            <person name="Yoshida Y."/>
            <person name="Koutsovoulos G."/>
            <person name="Laetsch D."/>
            <person name="Stevens L."/>
            <person name="Kumar S."/>
            <person name="Horikawa D."/>
            <person name="Ishino K."/>
            <person name="Komine S."/>
            <person name="Tomita M."/>
            <person name="Blaxter M."/>
            <person name="Arakawa K."/>
        </authorList>
    </citation>
    <scope>NUCLEOTIDE SEQUENCE [LARGE SCALE GENOMIC DNA]</scope>
    <source>
        <strain evidence="6">Z151</strain>
    </source>
</reference>
<dbReference type="Proteomes" id="UP000192578">
    <property type="component" value="Unassembled WGS sequence"/>
</dbReference>
<dbReference type="OrthoDB" id="676979at2759"/>
<keyword evidence="2 4" id="KW-0732">Signal</keyword>
<organism evidence="5 6">
    <name type="scientific">Hypsibius exemplaris</name>
    <name type="common">Freshwater tardigrade</name>
    <dbReference type="NCBI Taxonomy" id="2072580"/>
    <lineage>
        <taxon>Eukaryota</taxon>
        <taxon>Metazoa</taxon>
        <taxon>Ecdysozoa</taxon>
        <taxon>Tardigrada</taxon>
        <taxon>Eutardigrada</taxon>
        <taxon>Parachela</taxon>
        <taxon>Hypsibioidea</taxon>
        <taxon>Hypsibiidae</taxon>
        <taxon>Hypsibius</taxon>
    </lineage>
</organism>
<evidence type="ECO:0000313" key="6">
    <source>
        <dbReference type="Proteomes" id="UP000192578"/>
    </source>
</evidence>
<keyword evidence="3" id="KW-0677">Repeat</keyword>
<dbReference type="GO" id="GO:0031012">
    <property type="term" value="C:extracellular matrix"/>
    <property type="evidence" value="ECO:0007669"/>
    <property type="project" value="TreeGrafter"/>
</dbReference>
<gene>
    <name evidence="5" type="ORF">BV898_07573</name>
</gene>
<dbReference type="InterPro" id="IPR003591">
    <property type="entry name" value="Leu-rich_rpt_typical-subtyp"/>
</dbReference>
<dbReference type="SMART" id="SM00369">
    <property type="entry name" value="LRR_TYP"/>
    <property type="match status" value="8"/>
</dbReference>